<dbReference type="Proteomes" id="UP000494110">
    <property type="component" value="Unassembled WGS sequence"/>
</dbReference>
<organism evidence="2 3">
    <name type="scientific">Burkholderia lata (strain ATCC 17760 / DSM 23089 / LMG 22485 / NCIMB 9086 / R18194 / 383)</name>
    <dbReference type="NCBI Taxonomy" id="482957"/>
    <lineage>
        <taxon>Bacteria</taxon>
        <taxon>Pseudomonadati</taxon>
        <taxon>Pseudomonadota</taxon>
        <taxon>Betaproteobacteria</taxon>
        <taxon>Burkholderiales</taxon>
        <taxon>Burkholderiaceae</taxon>
        <taxon>Burkholderia</taxon>
        <taxon>Burkholderia cepacia complex</taxon>
    </lineage>
</organism>
<accession>A0A6P3C234</accession>
<evidence type="ECO:0000256" key="1">
    <source>
        <dbReference type="SAM" id="MobiDB-lite"/>
    </source>
</evidence>
<reference evidence="2 3" key="1">
    <citation type="submission" date="2019-09" db="EMBL/GenBank/DDBJ databases">
        <authorList>
            <person name="Depoorter E."/>
        </authorList>
    </citation>
    <scope>NUCLEOTIDE SEQUENCE [LARGE SCALE GENOMIC DNA]</scope>
    <source>
        <strain evidence="2">R-39750</strain>
    </source>
</reference>
<proteinExistence type="predicted"/>
<dbReference type="EMBL" id="CABVQN010000060">
    <property type="protein sequence ID" value="VWD61459.1"/>
    <property type="molecule type" value="Genomic_DNA"/>
</dbReference>
<dbReference type="AlphaFoldDB" id="A0A6P3C234"/>
<sequence>MTTRARCSSPPTADKDSRISARLSMVDRPGACCARANFTASADAPAARMRSVSLSACFAASSGSDSMPSMFLPTPLTDSPRFAHFSPTPRSASIFARRASARFRRASSNAAVSAVIFDLRRAPLVASANSCWSRWRVSMPAPTSWVRSSRMRETCLPCVAVRSETERCTRAKSSIICRDGGPEARSAMRSSPTRSFAVLSSDAVFATPPRKSRNSPMRFCIFAMSSSSRRVARSESASPLLPVSIICRGFVMLSTMSNMTRSFVVLSIVDRFAHWAPARTRARSRQSISSARLKASITGGVQPNTVAMSAIGSSMRSGRPVGISRPSASKNRRRCLPAARGRRGRCRRRRLRSASAS</sequence>
<feature type="compositionally biased region" description="Basic residues" evidence="1">
    <location>
        <begin position="330"/>
        <end position="357"/>
    </location>
</feature>
<name>A0A6P3C234_BURL3</name>
<feature type="region of interest" description="Disordered" evidence="1">
    <location>
        <begin position="313"/>
        <end position="357"/>
    </location>
</feature>
<evidence type="ECO:0000313" key="3">
    <source>
        <dbReference type="Proteomes" id="UP000494110"/>
    </source>
</evidence>
<evidence type="ECO:0000313" key="2">
    <source>
        <dbReference type="EMBL" id="VWD61459.1"/>
    </source>
</evidence>
<protein>
    <submittedName>
        <fullName evidence="2">Uncharacterized protein</fullName>
    </submittedName>
</protein>
<gene>
    <name evidence="2" type="ORF">BLA39750_07456</name>
</gene>